<protein>
    <submittedName>
        <fullName evidence="1">Transposase</fullName>
    </submittedName>
</protein>
<name>A0A158JGF1_9BURK</name>
<evidence type="ECO:0000313" key="1">
    <source>
        <dbReference type="EMBL" id="SAL67549.1"/>
    </source>
</evidence>
<organism evidence="1 2">
    <name type="scientific">Caballeronia udeis</name>
    <dbReference type="NCBI Taxonomy" id="1232866"/>
    <lineage>
        <taxon>Bacteria</taxon>
        <taxon>Pseudomonadati</taxon>
        <taxon>Pseudomonadota</taxon>
        <taxon>Betaproteobacteria</taxon>
        <taxon>Burkholderiales</taxon>
        <taxon>Burkholderiaceae</taxon>
        <taxon>Caballeronia</taxon>
    </lineage>
</organism>
<dbReference type="Proteomes" id="UP000054683">
    <property type="component" value="Unassembled WGS sequence"/>
</dbReference>
<dbReference type="AlphaFoldDB" id="A0A158JGF1"/>
<gene>
    <name evidence="1" type="ORF">AWB69_07782</name>
</gene>
<sequence>MNATTYGLDVAKRVFQMYWVDALTGEIANRRFGRDDLIPDGHFKFPHLWSRKLLHLEAGQR</sequence>
<reference evidence="1 2" key="1">
    <citation type="submission" date="2016-01" db="EMBL/GenBank/DDBJ databases">
        <authorList>
            <person name="Oliw E.H."/>
        </authorList>
    </citation>
    <scope>NUCLEOTIDE SEQUENCE [LARGE SCALE GENOMIC DNA]</scope>
    <source>
        <strain evidence="1">LMG 27134</strain>
    </source>
</reference>
<evidence type="ECO:0000313" key="2">
    <source>
        <dbReference type="Proteomes" id="UP000054683"/>
    </source>
</evidence>
<accession>A0A158JGF1</accession>
<proteinExistence type="predicted"/>
<dbReference type="EMBL" id="FCOK02000085">
    <property type="protein sequence ID" value="SAL67549.1"/>
    <property type="molecule type" value="Genomic_DNA"/>
</dbReference>